<feature type="domain" description="Lon proteolytic" evidence="3">
    <location>
        <begin position="35"/>
        <end position="226"/>
    </location>
</feature>
<dbReference type="InterPro" id="IPR020568">
    <property type="entry name" value="Ribosomal_Su5_D2-typ_SF"/>
</dbReference>
<keyword evidence="2" id="KW-0645">Protease</keyword>
<protein>
    <recommendedName>
        <fullName evidence="3">Lon proteolytic domain-containing protein</fullName>
    </recommendedName>
</protein>
<feature type="active site" evidence="2">
    <location>
        <position position="163"/>
    </location>
</feature>
<keyword evidence="2" id="KW-0720">Serine protease</keyword>
<evidence type="ECO:0000259" key="3">
    <source>
        <dbReference type="PROSITE" id="PS51786"/>
    </source>
</evidence>
<dbReference type="STRING" id="647113.Metok_0661"/>
<dbReference type="Gene3D" id="3.30.230.10">
    <property type="match status" value="1"/>
</dbReference>
<accession>F8ALT0</accession>
<dbReference type="PRINTS" id="PR00830">
    <property type="entry name" value="ENDOLAPTASE"/>
</dbReference>
<evidence type="ECO:0000313" key="5">
    <source>
        <dbReference type="Proteomes" id="UP000009296"/>
    </source>
</evidence>
<organism evidence="4 5">
    <name type="scientific">Methanothermococcus okinawensis (strain DSM 14208 / JCM 11175 / IH1)</name>
    <dbReference type="NCBI Taxonomy" id="647113"/>
    <lineage>
        <taxon>Archaea</taxon>
        <taxon>Methanobacteriati</taxon>
        <taxon>Methanobacteriota</taxon>
        <taxon>Methanomada group</taxon>
        <taxon>Methanococci</taxon>
        <taxon>Methanococcales</taxon>
        <taxon>Methanococcaceae</taxon>
        <taxon>Methanothermococcus</taxon>
    </lineage>
</organism>
<dbReference type="GO" id="GO:0004176">
    <property type="term" value="F:ATP-dependent peptidase activity"/>
    <property type="evidence" value="ECO:0007669"/>
    <property type="project" value="UniProtKB-UniRule"/>
</dbReference>
<dbReference type="GO" id="GO:0005524">
    <property type="term" value="F:ATP binding"/>
    <property type="evidence" value="ECO:0007669"/>
    <property type="project" value="InterPro"/>
</dbReference>
<dbReference type="KEGG" id="mok:Metok_0661"/>
<keyword evidence="2" id="KW-0378">Hydrolase</keyword>
<dbReference type="PANTHER" id="PTHR10046">
    <property type="entry name" value="ATP DEPENDENT LON PROTEASE FAMILY MEMBER"/>
    <property type="match status" value="1"/>
</dbReference>
<dbReference type="SUPFAM" id="SSF54211">
    <property type="entry name" value="Ribosomal protein S5 domain 2-like"/>
    <property type="match status" value="1"/>
</dbReference>
<sequence>MKGDKTPKNKIKHLDDNMKKYFLLFLLLAIPISVADVSIVAPAVAETDYGYVGAPINIDVKVSEGHGHVYMDTMPMTQLDMQGSARIASKVAFDICGKNQKNYDTYYVVRSDVPVIGGPSAGATLCVATIADLNNWSLNNNVMMTGMINPDGSIGPVGGILEKIKAAKSRNVEYFLIPSGERYVPANDLTGTGNNTVDAVEYGKNLGIKVIEVKSIYEAVYYFTNHKITERHYEPNPEVNKIYNNMMKNLSTKVLKETRNNYNYVENRLNYEYKYNTRINYNLKNELDSKLKTSKTYLDSANAHYLNNSYYASTSKAFGALITLESVNTTLNYVDSDDGNQYVKQYLIDVQNELDSEKKLVDNESLSKNSIEYIVASKSRIYEAEELIDSAWKDYYNNKPLSAIDSGTYAKFRGKSAIWWLNLGKESNNNYGSYANNKNNIKIIKNNKHTKNGLINESNLKYLAQEYLDNSEVVVLYSSMVLPTTLTTSAMKNLDDAKRYYNEKEYLLSISKSIDAYVYATTSLNYMEDISYLKKLAEKR</sequence>
<dbReference type="Proteomes" id="UP000009296">
    <property type="component" value="Chromosome"/>
</dbReference>
<dbReference type="GO" id="GO:0004252">
    <property type="term" value="F:serine-type endopeptidase activity"/>
    <property type="evidence" value="ECO:0007669"/>
    <property type="project" value="UniProtKB-UniRule"/>
</dbReference>
<dbReference type="InterPro" id="IPR014721">
    <property type="entry name" value="Ribsml_uS5_D2-typ_fold_subgr"/>
</dbReference>
<comment type="similarity">
    <text evidence="2">Belongs to the peptidase S16 family.</text>
</comment>
<name>F8ALT0_METOI</name>
<dbReference type="PROSITE" id="PS51786">
    <property type="entry name" value="LON_PROTEOLYTIC"/>
    <property type="match status" value="1"/>
</dbReference>
<dbReference type="HOGENOM" id="CLU_027628_0_0_2"/>
<dbReference type="MEROPS" id="S16.A12"/>
<dbReference type="Pfam" id="PF05362">
    <property type="entry name" value="Lon_C"/>
    <property type="match status" value="1"/>
</dbReference>
<dbReference type="eggNOG" id="arCOG01937">
    <property type="taxonomic scope" value="Archaea"/>
</dbReference>
<feature type="active site" evidence="2">
    <location>
        <position position="120"/>
    </location>
</feature>
<evidence type="ECO:0000313" key="4">
    <source>
        <dbReference type="EMBL" id="AEH06639.1"/>
    </source>
</evidence>
<keyword evidence="5" id="KW-1185">Reference proteome</keyword>
<dbReference type="InterPro" id="IPR027065">
    <property type="entry name" value="Lon_Prtase"/>
</dbReference>
<gene>
    <name evidence="4" type="ordered locus">Metok_0661</name>
</gene>
<dbReference type="GO" id="GO:0012505">
    <property type="term" value="C:endomembrane system"/>
    <property type="evidence" value="ECO:0007669"/>
    <property type="project" value="UniProtKB-SubCell"/>
</dbReference>
<dbReference type="GeneID" id="10772797"/>
<evidence type="ECO:0000256" key="2">
    <source>
        <dbReference type="PROSITE-ProRule" id="PRU01122"/>
    </source>
</evidence>
<dbReference type="AlphaFoldDB" id="F8ALT0"/>
<dbReference type="RefSeq" id="WP_013866825.1">
    <property type="nucleotide sequence ID" value="NC_015636.1"/>
</dbReference>
<proteinExistence type="inferred from homology"/>
<evidence type="ECO:0000256" key="1">
    <source>
        <dbReference type="ARBA" id="ARBA00004127"/>
    </source>
</evidence>
<dbReference type="EMBL" id="CP002792">
    <property type="protein sequence ID" value="AEH06639.1"/>
    <property type="molecule type" value="Genomic_DNA"/>
</dbReference>
<reference evidence="4" key="1">
    <citation type="submission" date="2011-05" db="EMBL/GenBank/DDBJ databases">
        <title>Complete sequence of chromosome of Methanothermococcus okinawensis IH1.</title>
        <authorList>
            <consortium name="US DOE Joint Genome Institute"/>
            <person name="Lucas S."/>
            <person name="Han J."/>
            <person name="Lapidus A."/>
            <person name="Cheng J.-F."/>
            <person name="Goodwin L."/>
            <person name="Pitluck S."/>
            <person name="Peters L."/>
            <person name="Mikhailova N."/>
            <person name="Held B."/>
            <person name="Han C."/>
            <person name="Tapia R."/>
            <person name="Land M."/>
            <person name="Hauser L."/>
            <person name="Kyrpides N."/>
            <person name="Ivanova N."/>
            <person name="Pagani I."/>
            <person name="Sieprawska-Lupa M."/>
            <person name="Takai K."/>
            <person name="Miyazaki J."/>
            <person name="Whitman W."/>
            <person name="Woyke T."/>
        </authorList>
    </citation>
    <scope>NUCLEOTIDE SEQUENCE [LARGE SCALE GENOMIC DNA]</scope>
    <source>
        <strain evidence="4">IH1</strain>
    </source>
</reference>
<dbReference type="GO" id="GO:0030163">
    <property type="term" value="P:protein catabolic process"/>
    <property type="evidence" value="ECO:0007669"/>
    <property type="project" value="InterPro"/>
</dbReference>
<dbReference type="InterPro" id="IPR008269">
    <property type="entry name" value="Lon_proteolytic"/>
</dbReference>
<dbReference type="GO" id="GO:0006508">
    <property type="term" value="P:proteolysis"/>
    <property type="evidence" value="ECO:0007669"/>
    <property type="project" value="UniProtKB-KW"/>
</dbReference>
<comment type="subcellular location">
    <subcellularLocation>
        <location evidence="1">Endomembrane system</location>
        <topology evidence="1">Multi-pass membrane protein</topology>
    </subcellularLocation>
</comment>